<dbReference type="Gene3D" id="3.40.1080.10">
    <property type="entry name" value="Glutaconate Coenzyme A-transferase"/>
    <property type="match status" value="2"/>
</dbReference>
<dbReference type="InterPro" id="IPR014388">
    <property type="entry name" value="3-oxoacid_CoA-transferase"/>
</dbReference>
<protein>
    <submittedName>
        <fullName evidence="5">Malonate decarboxylase subunit alpha</fullName>
    </submittedName>
</protein>
<dbReference type="SUPFAM" id="SSF100950">
    <property type="entry name" value="NagB/RpiA/CoA transferase-like"/>
    <property type="match status" value="2"/>
</dbReference>
<evidence type="ECO:0000313" key="5">
    <source>
        <dbReference type="EMBL" id="MBC5733604.1"/>
    </source>
</evidence>
<dbReference type="AlphaFoldDB" id="A0A8J6JFA6"/>
<reference evidence="5" key="1">
    <citation type="submission" date="2020-08" db="EMBL/GenBank/DDBJ databases">
        <title>Genome public.</title>
        <authorList>
            <person name="Liu C."/>
            <person name="Sun Q."/>
        </authorList>
    </citation>
    <scope>NUCLEOTIDE SEQUENCE</scope>
    <source>
        <strain evidence="5">NSJ-51</strain>
    </source>
</reference>
<dbReference type="Pfam" id="PF01144">
    <property type="entry name" value="CoA_trans"/>
    <property type="match status" value="2"/>
</dbReference>
<dbReference type="PANTHER" id="PTHR43293">
    <property type="entry name" value="ACETATE COA-TRANSFERASE YDIF"/>
    <property type="match status" value="1"/>
</dbReference>
<dbReference type="PANTHER" id="PTHR43293:SF1">
    <property type="entry name" value="ACETATE COA-TRANSFERASE YDIF"/>
    <property type="match status" value="1"/>
</dbReference>
<gene>
    <name evidence="5" type="ORF">H8S57_07660</name>
</gene>
<evidence type="ECO:0000256" key="4">
    <source>
        <dbReference type="PIRSR" id="PIRSR000858-1"/>
    </source>
</evidence>
<sequence>MATFLTAQEAAERIPDGATVGLAGMGLSGWPEEVACAIRDRFRETGHPRNLNLKQGSAMGDWGYGNQFLGWDRTKRPDGPAQDQGNRGVTRFGEAGEGLIAKWCGAHIGSAFSLNELVRQNKIQCHCLPQGVIVNLWREIAAGRPGLLTKVGLGTFVDPRVEGGKMNQATTEDLVELVELGGEEYLFYKSFPLNVALLRGTTADENGNITFEHESVLNEGLAVAMAAKNSGGIVIVQVEYVARKGTMDPKQVKIPGILVDYVVQATDPMACWQAEGVYFEPAFSGQIKKPVQALPKLPMSDRKVLCRRCAMELRAGSVVNLGVGIPADVALVVAEEGYTDQITLTAETGAVGGVPAALPNFGSAYNPECTMLHNDMFDMIDGGGLDITVLGLAQADEAGNLNVSKFGARLTGPGGFINITQSAKKVVFCGSFMAKSKVLVQDGKLVIAEEGKAKKFIRQVEQITFSGPYARPDQTILYVTERCVFQLIGGKMTLIEIAPGIDLERDILAHMDFVPVLAQNLKTMDPAIFQEHWGGLGQSIRA</sequence>
<dbReference type="RefSeq" id="WP_186907498.1">
    <property type="nucleotide sequence ID" value="NZ_JACOPP010000008.1"/>
</dbReference>
<keyword evidence="2 3" id="KW-0808">Transferase</keyword>
<comment type="caution">
    <text evidence="5">The sequence shown here is derived from an EMBL/GenBank/DDBJ whole genome shotgun (WGS) entry which is preliminary data.</text>
</comment>
<accession>A0A8J6JFA6</accession>
<dbReference type="InterPro" id="IPR004165">
    <property type="entry name" value="CoA_trans_fam_I"/>
</dbReference>
<dbReference type="GO" id="GO:0046952">
    <property type="term" value="P:ketone body catabolic process"/>
    <property type="evidence" value="ECO:0007669"/>
    <property type="project" value="InterPro"/>
</dbReference>
<feature type="active site" description="5-glutamyl coenzyme A thioester intermediate" evidence="4">
    <location>
        <position position="347"/>
    </location>
</feature>
<evidence type="ECO:0000256" key="3">
    <source>
        <dbReference type="PIRNR" id="PIRNR000858"/>
    </source>
</evidence>
<comment type="similarity">
    <text evidence="1 3">Belongs to the 3-oxoacid CoA-transferase family.</text>
</comment>
<dbReference type="InterPro" id="IPR037171">
    <property type="entry name" value="NagB/RpiA_transferase-like"/>
</dbReference>
<evidence type="ECO:0000256" key="2">
    <source>
        <dbReference type="ARBA" id="ARBA00022679"/>
    </source>
</evidence>
<dbReference type="GO" id="GO:0008410">
    <property type="term" value="F:CoA-transferase activity"/>
    <property type="evidence" value="ECO:0007669"/>
    <property type="project" value="InterPro"/>
</dbReference>
<evidence type="ECO:0000313" key="6">
    <source>
        <dbReference type="Proteomes" id="UP000661435"/>
    </source>
</evidence>
<organism evidence="5 6">
    <name type="scientific">Lawsonibacter hominis</name>
    <dbReference type="NCBI Taxonomy" id="2763053"/>
    <lineage>
        <taxon>Bacteria</taxon>
        <taxon>Bacillati</taxon>
        <taxon>Bacillota</taxon>
        <taxon>Clostridia</taxon>
        <taxon>Eubacteriales</taxon>
        <taxon>Oscillospiraceae</taxon>
        <taxon>Lawsonibacter</taxon>
    </lineage>
</organism>
<dbReference type="Proteomes" id="UP000661435">
    <property type="component" value="Unassembled WGS sequence"/>
</dbReference>
<keyword evidence="6" id="KW-1185">Reference proteome</keyword>
<dbReference type="PIRSF" id="PIRSF000858">
    <property type="entry name" value="SCOT-t"/>
    <property type="match status" value="1"/>
</dbReference>
<name>A0A8J6JFA6_9FIRM</name>
<proteinExistence type="inferred from homology"/>
<dbReference type="EMBL" id="JACOPP010000008">
    <property type="protein sequence ID" value="MBC5733604.1"/>
    <property type="molecule type" value="Genomic_DNA"/>
</dbReference>
<dbReference type="SMART" id="SM00882">
    <property type="entry name" value="CoA_trans"/>
    <property type="match status" value="2"/>
</dbReference>
<evidence type="ECO:0000256" key="1">
    <source>
        <dbReference type="ARBA" id="ARBA00007154"/>
    </source>
</evidence>